<sequence>MTSSLWSLRSPPTQLIARLDLQEEVAGRAVVVVTVAAVATAVVASADCRQSAWLARPSVAAAAVAGVDREDLAGLVVDIALVVGVGQAGGPAVATVPEAGGEPAALEDPVVSGGVAAAGGGAAGDPVMEDPVVLAGVVTVGGAAAADPVALAEVVAVGWAAAVSEAALTAAEVDGTRV</sequence>
<evidence type="ECO:0000313" key="2">
    <source>
        <dbReference type="Proteomes" id="UP001064048"/>
    </source>
</evidence>
<gene>
    <name evidence="1" type="ORF">MSG28_006261</name>
</gene>
<accession>A0ACC0JE59</accession>
<evidence type="ECO:0000313" key="1">
    <source>
        <dbReference type="EMBL" id="KAI8422421.1"/>
    </source>
</evidence>
<proteinExistence type="predicted"/>
<dbReference type="EMBL" id="CM046110">
    <property type="protein sequence ID" value="KAI8422421.1"/>
    <property type="molecule type" value="Genomic_DNA"/>
</dbReference>
<dbReference type="Proteomes" id="UP001064048">
    <property type="component" value="Chromosome 10"/>
</dbReference>
<organism evidence="1 2">
    <name type="scientific">Choristoneura fumiferana</name>
    <name type="common">Spruce budworm moth</name>
    <name type="synonym">Archips fumiferana</name>
    <dbReference type="NCBI Taxonomy" id="7141"/>
    <lineage>
        <taxon>Eukaryota</taxon>
        <taxon>Metazoa</taxon>
        <taxon>Ecdysozoa</taxon>
        <taxon>Arthropoda</taxon>
        <taxon>Hexapoda</taxon>
        <taxon>Insecta</taxon>
        <taxon>Pterygota</taxon>
        <taxon>Neoptera</taxon>
        <taxon>Endopterygota</taxon>
        <taxon>Lepidoptera</taxon>
        <taxon>Glossata</taxon>
        <taxon>Ditrysia</taxon>
        <taxon>Tortricoidea</taxon>
        <taxon>Tortricidae</taxon>
        <taxon>Tortricinae</taxon>
        <taxon>Choristoneura</taxon>
    </lineage>
</organism>
<comment type="caution">
    <text evidence="1">The sequence shown here is derived from an EMBL/GenBank/DDBJ whole genome shotgun (WGS) entry which is preliminary data.</text>
</comment>
<name>A0ACC0JE59_CHOFU</name>
<protein>
    <submittedName>
        <fullName evidence="1">Uncharacterized protein</fullName>
    </submittedName>
</protein>
<keyword evidence="2" id="KW-1185">Reference proteome</keyword>
<reference evidence="1 2" key="1">
    <citation type="journal article" date="2022" name="Genome Biol. Evol.">
        <title>The Spruce Budworm Genome: Reconstructing the Evolutionary History of Antifreeze Proteins.</title>
        <authorList>
            <person name="Beliveau C."/>
            <person name="Gagne P."/>
            <person name="Picq S."/>
            <person name="Vernygora O."/>
            <person name="Keeling C.I."/>
            <person name="Pinkney K."/>
            <person name="Doucet D."/>
            <person name="Wen F."/>
            <person name="Johnston J.S."/>
            <person name="Maaroufi H."/>
            <person name="Boyle B."/>
            <person name="Laroche J."/>
            <person name="Dewar K."/>
            <person name="Juretic N."/>
            <person name="Blackburn G."/>
            <person name="Nisole A."/>
            <person name="Brunet B."/>
            <person name="Brandao M."/>
            <person name="Lumley L."/>
            <person name="Duan J."/>
            <person name="Quan G."/>
            <person name="Lucarotti C.J."/>
            <person name="Roe A.D."/>
            <person name="Sperling F.A.H."/>
            <person name="Levesque R.C."/>
            <person name="Cusson M."/>
        </authorList>
    </citation>
    <scope>NUCLEOTIDE SEQUENCE [LARGE SCALE GENOMIC DNA]</scope>
    <source>
        <strain evidence="1">Glfc:IPQL:Cfum</strain>
    </source>
</reference>